<feature type="transmembrane region" description="Helical" evidence="6">
    <location>
        <begin position="178"/>
        <end position="197"/>
    </location>
</feature>
<feature type="transmembrane region" description="Helical" evidence="6">
    <location>
        <begin position="127"/>
        <end position="150"/>
    </location>
</feature>
<dbReference type="PANTHER" id="PTHR33048:SF57">
    <property type="entry name" value="INTEGRAL MEMBRANE PROTEIN-RELATED"/>
    <property type="match status" value="1"/>
</dbReference>
<name>A0A6A6R3B1_9PEZI</name>
<evidence type="ECO:0000259" key="7">
    <source>
        <dbReference type="Pfam" id="PF20684"/>
    </source>
</evidence>
<evidence type="ECO:0000313" key="9">
    <source>
        <dbReference type="Proteomes" id="UP000799750"/>
    </source>
</evidence>
<keyword evidence="9" id="KW-1185">Reference proteome</keyword>
<gene>
    <name evidence="8" type="ORF">BU16DRAFT_559613</name>
</gene>
<dbReference type="AlphaFoldDB" id="A0A6A6R3B1"/>
<feature type="transmembrane region" description="Helical" evidence="6">
    <location>
        <begin position="209"/>
        <end position="233"/>
    </location>
</feature>
<dbReference type="InterPro" id="IPR049326">
    <property type="entry name" value="Rhodopsin_dom_fungi"/>
</dbReference>
<dbReference type="InterPro" id="IPR052337">
    <property type="entry name" value="SAT4-like"/>
</dbReference>
<reference evidence="8" key="1">
    <citation type="journal article" date="2020" name="Stud. Mycol.">
        <title>101 Dothideomycetes genomes: a test case for predicting lifestyles and emergence of pathogens.</title>
        <authorList>
            <person name="Haridas S."/>
            <person name="Albert R."/>
            <person name="Binder M."/>
            <person name="Bloem J."/>
            <person name="Labutti K."/>
            <person name="Salamov A."/>
            <person name="Andreopoulos B."/>
            <person name="Baker S."/>
            <person name="Barry K."/>
            <person name="Bills G."/>
            <person name="Bluhm B."/>
            <person name="Cannon C."/>
            <person name="Castanera R."/>
            <person name="Culley D."/>
            <person name="Daum C."/>
            <person name="Ezra D."/>
            <person name="Gonzalez J."/>
            <person name="Henrissat B."/>
            <person name="Kuo A."/>
            <person name="Liang C."/>
            <person name="Lipzen A."/>
            <person name="Lutzoni F."/>
            <person name="Magnuson J."/>
            <person name="Mondo S."/>
            <person name="Nolan M."/>
            <person name="Ohm R."/>
            <person name="Pangilinan J."/>
            <person name="Park H.-J."/>
            <person name="Ramirez L."/>
            <person name="Alfaro M."/>
            <person name="Sun H."/>
            <person name="Tritt A."/>
            <person name="Yoshinaga Y."/>
            <person name="Zwiers L.-H."/>
            <person name="Turgeon B."/>
            <person name="Goodwin S."/>
            <person name="Spatafora J."/>
            <person name="Crous P."/>
            <person name="Grigoriev I."/>
        </authorList>
    </citation>
    <scope>NUCLEOTIDE SEQUENCE</scope>
    <source>
        <strain evidence="8">CBS 269.34</strain>
    </source>
</reference>
<evidence type="ECO:0000313" key="8">
    <source>
        <dbReference type="EMBL" id="KAF2497887.1"/>
    </source>
</evidence>
<feature type="transmembrane region" description="Helical" evidence="6">
    <location>
        <begin position="95"/>
        <end position="115"/>
    </location>
</feature>
<proteinExistence type="inferred from homology"/>
<feature type="transmembrane region" description="Helical" evidence="6">
    <location>
        <begin position="245"/>
        <end position="269"/>
    </location>
</feature>
<dbReference type="GO" id="GO:0016020">
    <property type="term" value="C:membrane"/>
    <property type="evidence" value="ECO:0007669"/>
    <property type="project" value="UniProtKB-SubCell"/>
</dbReference>
<protein>
    <recommendedName>
        <fullName evidence="7">Rhodopsin domain-containing protein</fullName>
    </recommendedName>
</protein>
<dbReference type="EMBL" id="MU004186">
    <property type="protein sequence ID" value="KAF2497887.1"/>
    <property type="molecule type" value="Genomic_DNA"/>
</dbReference>
<evidence type="ECO:0000256" key="6">
    <source>
        <dbReference type="SAM" id="Phobius"/>
    </source>
</evidence>
<evidence type="ECO:0000256" key="4">
    <source>
        <dbReference type="ARBA" id="ARBA00023136"/>
    </source>
</evidence>
<organism evidence="8 9">
    <name type="scientific">Lophium mytilinum</name>
    <dbReference type="NCBI Taxonomy" id="390894"/>
    <lineage>
        <taxon>Eukaryota</taxon>
        <taxon>Fungi</taxon>
        <taxon>Dikarya</taxon>
        <taxon>Ascomycota</taxon>
        <taxon>Pezizomycotina</taxon>
        <taxon>Dothideomycetes</taxon>
        <taxon>Pleosporomycetidae</taxon>
        <taxon>Mytilinidiales</taxon>
        <taxon>Mytilinidiaceae</taxon>
        <taxon>Lophium</taxon>
    </lineage>
</organism>
<evidence type="ECO:0000256" key="5">
    <source>
        <dbReference type="ARBA" id="ARBA00038359"/>
    </source>
</evidence>
<evidence type="ECO:0000256" key="3">
    <source>
        <dbReference type="ARBA" id="ARBA00022989"/>
    </source>
</evidence>
<dbReference type="Pfam" id="PF20684">
    <property type="entry name" value="Fung_rhodopsin"/>
    <property type="match status" value="1"/>
</dbReference>
<accession>A0A6A6R3B1</accession>
<dbReference type="OrthoDB" id="10017208at2759"/>
<comment type="subcellular location">
    <subcellularLocation>
        <location evidence="1">Membrane</location>
        <topology evidence="1">Multi-pass membrane protein</topology>
    </subcellularLocation>
</comment>
<evidence type="ECO:0000256" key="2">
    <source>
        <dbReference type="ARBA" id="ARBA00022692"/>
    </source>
</evidence>
<dbReference type="Proteomes" id="UP000799750">
    <property type="component" value="Unassembled WGS sequence"/>
</dbReference>
<sequence>MIPLRTSSQKSPVAVAVTFAAIATISVTLRLFARRKKRLQLEWDDYSIFLALVCFLGLVGCDIVGVVHGGVGLHVTEVVGKYGRQPLTIFAKDLIAVQILWATSLMFTKTSILFFYTRIFTVPAFRLAARIIGVVVVLWALSVIICGFLLCRPFAFNWDQTIPNGHCGNQILSYELTGAFNICTDVIVLALPLPLIWNLQMKRANKIGLLGVFTVGFFVCVVSVVRLITLIHLSYSDITYSVPNALIWSMLEPAIGITLACLPVIRPLLGSGFSSLSKSKNTSEKLHSSNFQQLDEDYPLRSLGDSKRTMNVEAGSEHGSTREINVPEINEQYAIENTGPLDAHRMSKRDQKITVTQEFTQEWTTR</sequence>
<keyword evidence="2 6" id="KW-0812">Transmembrane</keyword>
<feature type="domain" description="Rhodopsin" evidence="7">
    <location>
        <begin position="29"/>
        <end position="269"/>
    </location>
</feature>
<comment type="similarity">
    <text evidence="5">Belongs to the SAT4 family.</text>
</comment>
<feature type="transmembrane region" description="Helical" evidence="6">
    <location>
        <begin position="12"/>
        <end position="33"/>
    </location>
</feature>
<evidence type="ECO:0000256" key="1">
    <source>
        <dbReference type="ARBA" id="ARBA00004141"/>
    </source>
</evidence>
<keyword evidence="4 6" id="KW-0472">Membrane</keyword>
<feature type="transmembrane region" description="Helical" evidence="6">
    <location>
        <begin position="45"/>
        <end position="75"/>
    </location>
</feature>
<keyword evidence="3 6" id="KW-1133">Transmembrane helix</keyword>
<dbReference type="PANTHER" id="PTHR33048">
    <property type="entry name" value="PTH11-LIKE INTEGRAL MEMBRANE PROTEIN (AFU_ORTHOLOGUE AFUA_5G11245)"/>
    <property type="match status" value="1"/>
</dbReference>